<organism evidence="1">
    <name type="scientific">Mesocestoides corti</name>
    <name type="common">Flatworm</name>
    <dbReference type="NCBI Taxonomy" id="53468"/>
    <lineage>
        <taxon>Eukaryota</taxon>
        <taxon>Metazoa</taxon>
        <taxon>Spiralia</taxon>
        <taxon>Lophotrochozoa</taxon>
        <taxon>Platyhelminthes</taxon>
        <taxon>Cestoda</taxon>
        <taxon>Eucestoda</taxon>
        <taxon>Cyclophyllidea</taxon>
        <taxon>Mesocestoididae</taxon>
        <taxon>Mesocestoides</taxon>
    </lineage>
</organism>
<sequence length="122" mass="14045">MGPAASSRRDRKPHDTVCRLSFTGSLKSIASTPSRNDRKQVKFDVAHTRKTKPHKISSLKKRIYPAFCDHFSEYSHDYDELDKLIGSNRCSDESELDHDRRNSVTTASSSRLLFERCSRWTP</sequence>
<reference evidence="1" key="1">
    <citation type="submission" date="2019-11" db="UniProtKB">
        <authorList>
            <consortium name="WormBaseParasite"/>
        </authorList>
    </citation>
    <scope>IDENTIFICATION</scope>
</reference>
<accession>A0A5K3F254</accession>
<dbReference type="WBParaSite" id="MCU_004942-RA">
    <property type="protein sequence ID" value="MCU_004942-RA"/>
    <property type="gene ID" value="MCU_004942"/>
</dbReference>
<dbReference type="AlphaFoldDB" id="A0A5K3F254"/>
<proteinExistence type="predicted"/>
<protein>
    <submittedName>
        <fullName evidence="1">Uncharacterized protein</fullName>
    </submittedName>
</protein>
<evidence type="ECO:0000313" key="1">
    <source>
        <dbReference type="WBParaSite" id="MCU_004942-RA"/>
    </source>
</evidence>
<name>A0A5K3F254_MESCO</name>